<dbReference type="InterPro" id="IPR001638">
    <property type="entry name" value="Solute-binding_3/MltF_N"/>
</dbReference>
<keyword evidence="6" id="KW-1185">Reference proteome</keyword>
<dbReference type="InterPro" id="IPR000014">
    <property type="entry name" value="PAS"/>
</dbReference>
<evidence type="ECO:0000259" key="4">
    <source>
        <dbReference type="SMART" id="SM00062"/>
    </source>
</evidence>
<evidence type="ECO:0000313" key="5">
    <source>
        <dbReference type="EMBL" id="MDN4164883.1"/>
    </source>
</evidence>
<dbReference type="SUPFAM" id="SSF47384">
    <property type="entry name" value="Homodimeric domain of signal transducing histidine kinase"/>
    <property type="match status" value="1"/>
</dbReference>
<sequence length="650" mass="74390">MKAHPTYPNGVFYCLKYSVLKTFSLCLLLFLAPMFSGATPTDSLRKHLSTETIRLAVNPAWPPLEYINEQNEHSGLITEYTRKLIAQYQLPVKKQHFSSWESLLEGLKSGKADWVAGIHPTEERKQYLLFTKPFLRIPVVVLINKNYLKGDSLHLAEMKLSGVKSYASIEYMERTYPGIQIEKYPTDFEALVQASLGNTDGVIIDLFTASFLINKYGITNLSLGASLNYEWQVSMAVTKSRADLLPILNQFIDQLEPGYQQEVYAKFVTSDLLQKPSNSRWNPYSRTMLIIIIGLLILGILARQSIKKLQNILKHKTKDLKEANETLQYVVEAASDAILYINMKTKEFIVNDIHKITKKRMAMKPSELYHHWQEHVHPDDLPMLKEGIAQAFKSLDSTWECTFRIKDATGSYAHVRVKIFLFRTPGSPQIERIIGAIDDRTTELEKEAQLLFEKNNTEALINNTHDLIWSVDTKLRLLSANKPYINYIRKITGLHTKLGDPVLVYNGLSTQEVITWQKYYDIALSGKTITKEIHLEANQHEAEKWIEVTFNPIYKYTSVIGVAVNARDITERKKYTLAIEKQNSKLKEIAWIQSHEVRAPLARIMSIAMLIAETPPEEALFAELLHQLTESTHELDTIVYAISERAETLL</sequence>
<accession>A0ABT8F3J9</accession>
<proteinExistence type="predicted"/>
<dbReference type="Gene3D" id="3.30.450.20">
    <property type="entry name" value="PAS domain"/>
    <property type="match status" value="2"/>
</dbReference>
<dbReference type="EC" id="2.7.13.3" evidence="2"/>
<dbReference type="CDD" id="cd00130">
    <property type="entry name" value="PAS"/>
    <property type="match status" value="1"/>
</dbReference>
<evidence type="ECO:0000256" key="3">
    <source>
        <dbReference type="ARBA" id="ARBA00022729"/>
    </source>
</evidence>
<evidence type="ECO:0000256" key="1">
    <source>
        <dbReference type="ARBA" id="ARBA00000085"/>
    </source>
</evidence>
<name>A0ABT8F3J9_9BACT</name>
<dbReference type="SMART" id="SM00062">
    <property type="entry name" value="PBPb"/>
    <property type="match status" value="1"/>
</dbReference>
<dbReference type="CDD" id="cd01007">
    <property type="entry name" value="PBP2_BvgS_HisK_like"/>
    <property type="match status" value="1"/>
</dbReference>
<gene>
    <name evidence="5" type="ORF">QWY31_05185</name>
</gene>
<dbReference type="InterPro" id="IPR003661">
    <property type="entry name" value="HisK_dim/P_dom"/>
</dbReference>
<organism evidence="5 6">
    <name type="scientific">Shiella aurantiaca</name>
    <dbReference type="NCBI Taxonomy" id="3058365"/>
    <lineage>
        <taxon>Bacteria</taxon>
        <taxon>Pseudomonadati</taxon>
        <taxon>Bacteroidota</taxon>
        <taxon>Cytophagia</taxon>
        <taxon>Cytophagales</taxon>
        <taxon>Shiellaceae</taxon>
        <taxon>Shiella</taxon>
    </lineage>
</organism>
<evidence type="ECO:0000256" key="2">
    <source>
        <dbReference type="ARBA" id="ARBA00012438"/>
    </source>
</evidence>
<dbReference type="SUPFAM" id="SSF55785">
    <property type="entry name" value="PYP-like sensor domain (PAS domain)"/>
    <property type="match status" value="2"/>
</dbReference>
<protein>
    <recommendedName>
        <fullName evidence="2">histidine kinase</fullName>
        <ecNumber evidence="2">2.7.13.3</ecNumber>
    </recommendedName>
</protein>
<dbReference type="CDD" id="cd00082">
    <property type="entry name" value="HisKA"/>
    <property type="match status" value="1"/>
</dbReference>
<dbReference type="SUPFAM" id="SSF53850">
    <property type="entry name" value="Periplasmic binding protein-like II"/>
    <property type="match status" value="1"/>
</dbReference>
<feature type="domain" description="Solute-binding protein family 3/N-terminal" evidence="4">
    <location>
        <begin position="52"/>
        <end position="271"/>
    </location>
</feature>
<keyword evidence="3" id="KW-0732">Signal</keyword>
<dbReference type="RefSeq" id="WP_320003407.1">
    <property type="nucleotide sequence ID" value="NZ_JAUHJS010000002.1"/>
</dbReference>
<dbReference type="InterPro" id="IPR036097">
    <property type="entry name" value="HisK_dim/P_sf"/>
</dbReference>
<dbReference type="EMBL" id="JAUHJS010000002">
    <property type="protein sequence ID" value="MDN4164883.1"/>
    <property type="molecule type" value="Genomic_DNA"/>
</dbReference>
<dbReference type="Gene3D" id="3.40.190.10">
    <property type="entry name" value="Periplasmic binding protein-like II"/>
    <property type="match status" value="2"/>
</dbReference>
<dbReference type="Pfam" id="PF08447">
    <property type="entry name" value="PAS_3"/>
    <property type="match status" value="1"/>
</dbReference>
<dbReference type="InterPro" id="IPR035965">
    <property type="entry name" value="PAS-like_dom_sf"/>
</dbReference>
<comment type="catalytic activity">
    <reaction evidence="1">
        <text>ATP + protein L-histidine = ADP + protein N-phospho-L-histidine.</text>
        <dbReference type="EC" id="2.7.13.3"/>
    </reaction>
</comment>
<dbReference type="InterPro" id="IPR013655">
    <property type="entry name" value="PAS_fold_3"/>
</dbReference>
<evidence type="ECO:0000313" key="6">
    <source>
        <dbReference type="Proteomes" id="UP001168552"/>
    </source>
</evidence>
<comment type="caution">
    <text evidence="5">The sequence shown here is derived from an EMBL/GenBank/DDBJ whole genome shotgun (WGS) entry which is preliminary data.</text>
</comment>
<dbReference type="Pfam" id="PF00497">
    <property type="entry name" value="SBP_bac_3"/>
    <property type="match status" value="1"/>
</dbReference>
<reference evidence="5" key="1">
    <citation type="submission" date="2023-06" db="EMBL/GenBank/DDBJ databases">
        <title>Cytophagales bacterium Strain LB-30, isolated from soil.</title>
        <authorList>
            <person name="Liu B."/>
        </authorList>
    </citation>
    <scope>NUCLEOTIDE SEQUENCE</scope>
    <source>
        <strain evidence="5">LB-30</strain>
    </source>
</reference>
<dbReference type="PANTHER" id="PTHR35936:SF19">
    <property type="entry name" value="AMINO-ACID-BINDING PROTEIN YXEM-RELATED"/>
    <property type="match status" value="1"/>
</dbReference>
<dbReference type="PANTHER" id="PTHR35936">
    <property type="entry name" value="MEMBRANE-BOUND LYTIC MUREIN TRANSGLYCOSYLASE F"/>
    <property type="match status" value="1"/>
</dbReference>
<dbReference type="Proteomes" id="UP001168552">
    <property type="component" value="Unassembled WGS sequence"/>
</dbReference>